<evidence type="ECO:0000313" key="3">
    <source>
        <dbReference type="EMBL" id="TNB47096.1"/>
    </source>
</evidence>
<evidence type="ECO:0000313" key="4">
    <source>
        <dbReference type="Proteomes" id="UP000307874"/>
    </source>
</evidence>
<dbReference type="PANTHER" id="PTHR35579">
    <property type="entry name" value="CRISPR SYSTEM CMS ENDORIBONUCLEASE CSM3"/>
    <property type="match status" value="1"/>
</dbReference>
<dbReference type="InterPro" id="IPR052216">
    <property type="entry name" value="CRISPR_Csm3_endoribonuclease"/>
</dbReference>
<dbReference type="Proteomes" id="UP000307874">
    <property type="component" value="Unassembled WGS sequence"/>
</dbReference>
<proteinExistence type="predicted"/>
<keyword evidence="1" id="KW-0051">Antiviral defense</keyword>
<gene>
    <name evidence="3" type="ORF">FF124_13000</name>
</gene>
<sequence>MIAQTLRLSIEMLSDWHIGTGGGRYGALDSRVARDGDGFPFIPASTLKGMLRDAAETVASALDQEGNGPWAEFAAHLFGSQPVVEGQAAHSGDRQRPVSGVVHFSAARLSPVLREHIFSIAAEPSRERLVQAMTFAKPGVKIDRDSGTAAENMLRFDEIARRGLRFEAEITVALSGTQEIEAAEAFLAAACFVLERIGGKRRRGLGRVQLSLNGSKRAGDYRKRLERPPPEAERVEPGLRANLTNACEPKAGAWTTVDVEYRLLEPLLAAGRIEGNVITSLSYLPGSLLLPAIKRMLKVPGDVDQAIFAGDIRVLPAYPAGSSDTTIVAPACFERPKDPPDPEASKIYVVGEDAAEQSNVQRKSLGNGFLSYAGKALVPVRTQKIMLTHNTIDDERQRPTSAIGGVYVYEALAEDQVFRGQVKIRSSLAGDEEGLLRSLSGQVRIGRARASGYGRVTTTAVLAGNGNSAAERAGECTGFDLFFHTDAIVRDDSFAPAANYEAVLAAIDHAAGTTLSAFCDHAATRSFIRAVNVEGFSIAAGLPRPAFAAVGAGSVIKFRFTKPIKNDFIVKIAEEGLGERKAEGFGAVSVDPAFLAEAQGMLLYPAIDCASYRQKYGSAVVKGKESETARRIEVTAWRQAILEAIELVVADRDLFKSLFGFECGHASKPSNAMLGRIRSAIFLAPEEQRAEALMTILRRQRRQRDVRRDGGPSDDMTEKLGPATAGKFWQIASGAALGIGNFPDRDVMSWIESKMEAPPGDLGAADSVRAQLRSWASTALILAGLQLHVLQQSEPGVKMEVADGA</sequence>
<dbReference type="InterPro" id="IPR005537">
    <property type="entry name" value="RAMP_III_fam"/>
</dbReference>
<name>A0A5C4JNT0_9HYPH</name>
<dbReference type="CDD" id="cd09726">
    <property type="entry name" value="RAMP_I_III"/>
    <property type="match status" value="1"/>
</dbReference>
<dbReference type="PANTHER" id="PTHR35579:SF3">
    <property type="entry name" value="CRISPR SYSTEM CMS ENDORIBONUCLEASE CSM3"/>
    <property type="match status" value="1"/>
</dbReference>
<reference evidence="3 4" key="1">
    <citation type="submission" date="2019-05" db="EMBL/GenBank/DDBJ databases">
        <authorList>
            <person name="Lee S.D."/>
        </authorList>
    </citation>
    <scope>NUCLEOTIDE SEQUENCE [LARGE SCALE GENOMIC DNA]</scope>
    <source>
        <strain evidence="3 4">GH2-6</strain>
    </source>
</reference>
<protein>
    <recommendedName>
        <fullName evidence="2">CRISPR type III-associated protein domain-containing protein</fullName>
    </recommendedName>
</protein>
<feature type="domain" description="CRISPR type III-associated protein" evidence="2">
    <location>
        <begin position="10"/>
        <end position="208"/>
    </location>
</feature>
<evidence type="ECO:0000259" key="2">
    <source>
        <dbReference type="Pfam" id="PF03787"/>
    </source>
</evidence>
<dbReference type="EMBL" id="VCLB01000007">
    <property type="protein sequence ID" value="TNB47096.1"/>
    <property type="molecule type" value="Genomic_DNA"/>
</dbReference>
<dbReference type="AlphaFoldDB" id="A0A5C4JNT0"/>
<dbReference type="RefSeq" id="WP_138748929.1">
    <property type="nucleotide sequence ID" value="NZ_VCLB01000007.1"/>
</dbReference>
<comment type="caution">
    <text evidence="3">The sequence shown here is derived from an EMBL/GenBank/DDBJ whole genome shotgun (WGS) entry which is preliminary data.</text>
</comment>
<evidence type="ECO:0000256" key="1">
    <source>
        <dbReference type="ARBA" id="ARBA00023118"/>
    </source>
</evidence>
<dbReference type="OrthoDB" id="482771at2"/>
<reference evidence="3 4" key="2">
    <citation type="submission" date="2019-06" db="EMBL/GenBank/DDBJ databases">
        <title>Martelella lutilitoris sp. nov., isolated from a tidal mudflat.</title>
        <authorList>
            <person name="Kim Y.-J."/>
        </authorList>
    </citation>
    <scope>NUCLEOTIDE SEQUENCE [LARGE SCALE GENOMIC DNA]</scope>
    <source>
        <strain evidence="3 4">GH2-6</strain>
    </source>
</reference>
<organism evidence="3 4">
    <name type="scientific">Martelella lutilitoris</name>
    <dbReference type="NCBI Taxonomy" id="2583532"/>
    <lineage>
        <taxon>Bacteria</taxon>
        <taxon>Pseudomonadati</taxon>
        <taxon>Pseudomonadota</taxon>
        <taxon>Alphaproteobacteria</taxon>
        <taxon>Hyphomicrobiales</taxon>
        <taxon>Aurantimonadaceae</taxon>
        <taxon>Martelella</taxon>
    </lineage>
</organism>
<dbReference type="Pfam" id="PF03787">
    <property type="entry name" value="RAMPs"/>
    <property type="match status" value="1"/>
</dbReference>
<dbReference type="GO" id="GO:0051607">
    <property type="term" value="P:defense response to virus"/>
    <property type="evidence" value="ECO:0007669"/>
    <property type="project" value="UniProtKB-KW"/>
</dbReference>
<keyword evidence="4" id="KW-1185">Reference proteome</keyword>
<accession>A0A5C4JNT0</accession>